<dbReference type="Proteomes" id="UP000516361">
    <property type="component" value="Chromosome"/>
</dbReference>
<dbReference type="CDD" id="cd06815">
    <property type="entry name" value="PLPDE_III_AR_like_1"/>
    <property type="match status" value="1"/>
</dbReference>
<evidence type="ECO:0000256" key="1">
    <source>
        <dbReference type="ARBA" id="ARBA00001933"/>
    </source>
</evidence>
<dbReference type="InParanoid" id="A0A7G1G4C1"/>
<protein>
    <submittedName>
        <fullName evidence="5">Alanine racemase</fullName>
    </submittedName>
</protein>
<evidence type="ECO:0000259" key="4">
    <source>
        <dbReference type="Pfam" id="PF01168"/>
    </source>
</evidence>
<comment type="cofactor">
    <cofactor evidence="1">
        <name>pyridoxal 5'-phosphate</name>
        <dbReference type="ChEBI" id="CHEBI:597326"/>
    </cofactor>
</comment>
<keyword evidence="6" id="KW-1185">Reference proteome</keyword>
<dbReference type="PANTHER" id="PTHR30511:SF3">
    <property type="entry name" value="LYSINE RACEMASE"/>
    <property type="match status" value="1"/>
</dbReference>
<dbReference type="RefSeq" id="WP_190613828.1">
    <property type="nucleotide sequence ID" value="NZ_AP018712.1"/>
</dbReference>
<name>A0A7G1G4C1_9BACT</name>
<dbReference type="GO" id="GO:0008784">
    <property type="term" value="F:alanine racemase activity"/>
    <property type="evidence" value="ECO:0007669"/>
    <property type="project" value="TreeGrafter"/>
</dbReference>
<evidence type="ECO:0000256" key="2">
    <source>
        <dbReference type="ARBA" id="ARBA00022898"/>
    </source>
</evidence>
<dbReference type="EMBL" id="AP018712">
    <property type="protein sequence ID" value="BBE31348.1"/>
    <property type="molecule type" value="Genomic_DNA"/>
</dbReference>
<keyword evidence="3" id="KW-0413">Isomerase</keyword>
<dbReference type="AlphaFoldDB" id="A0A7G1G4C1"/>
<accession>A0A7G1G4C1</accession>
<dbReference type="InterPro" id="IPR001608">
    <property type="entry name" value="Ala_racemase_N"/>
</dbReference>
<proteinExistence type="predicted"/>
<dbReference type="GO" id="GO:0030170">
    <property type="term" value="F:pyridoxal phosphate binding"/>
    <property type="evidence" value="ECO:0007669"/>
    <property type="project" value="TreeGrafter"/>
</dbReference>
<keyword evidence="2" id="KW-0663">Pyridoxal phosphate</keyword>
<dbReference type="SUPFAM" id="SSF51419">
    <property type="entry name" value="PLP-binding barrel"/>
    <property type="match status" value="1"/>
</dbReference>
<reference evidence="5 6" key="1">
    <citation type="submission" date="2018-06" db="EMBL/GenBank/DDBJ databases">
        <title>Genome sequencing of Oceanotoga sp. sy52.</title>
        <authorList>
            <person name="Mori K."/>
        </authorList>
    </citation>
    <scope>NUCLEOTIDE SEQUENCE [LARGE SCALE GENOMIC DNA]</scope>
    <source>
        <strain evidence="6">sy52</strain>
    </source>
</reference>
<dbReference type="Gene3D" id="3.20.20.10">
    <property type="entry name" value="Alanine racemase"/>
    <property type="match status" value="1"/>
</dbReference>
<evidence type="ECO:0000256" key="3">
    <source>
        <dbReference type="ARBA" id="ARBA00023235"/>
    </source>
</evidence>
<organism evidence="5 6">
    <name type="scientific">Tepiditoga spiralis</name>
    <dbReference type="NCBI Taxonomy" id="2108365"/>
    <lineage>
        <taxon>Bacteria</taxon>
        <taxon>Thermotogati</taxon>
        <taxon>Thermotogota</taxon>
        <taxon>Thermotogae</taxon>
        <taxon>Petrotogales</taxon>
        <taxon>Petrotogaceae</taxon>
        <taxon>Tepiditoga</taxon>
    </lineage>
</organism>
<feature type="domain" description="Alanine racemase N-terminal" evidence="4">
    <location>
        <begin position="9"/>
        <end position="221"/>
    </location>
</feature>
<dbReference type="Pfam" id="PF01168">
    <property type="entry name" value="Ala_racemase_N"/>
    <property type="match status" value="1"/>
</dbReference>
<sequence>MYPKMYIYKNRIKENAIALKNICSKKNIKISGVTKVLCGNPEVAEALKEAGIDFIGDSRISNIKKMKNFGINTEFMLLRIPMISEIEELIKYVDITLISELETLKKISEQSIKYNKIQKVIYMVDVGDLREGVWYESAINEIEEALTIKNIKVIGIGTNLGCFGGVIPTKENMNLLVSIKNKIEEKNNIKFELISGGNTAALPLIENNELPNEINNFRLGESIICGTDVTNNKKVLGARQDTVILEAEIIELKEKPSIPVGKIGFDAFGRVPHFEDKGIRTKAILAIGEQDISPSGLYPLDEDIEVLHSSSDHTIVDLTNSKNNYKIGDTIKFKMSYGCMLKASTSQYVEKIVIK</sequence>
<gene>
    <name evidence="5" type="ORF">OSSY52_14890</name>
</gene>
<evidence type="ECO:0000313" key="6">
    <source>
        <dbReference type="Proteomes" id="UP000516361"/>
    </source>
</evidence>
<dbReference type="InterPro" id="IPR029066">
    <property type="entry name" value="PLP-binding_barrel"/>
</dbReference>
<evidence type="ECO:0000313" key="5">
    <source>
        <dbReference type="EMBL" id="BBE31348.1"/>
    </source>
</evidence>
<dbReference type="GO" id="GO:0005829">
    <property type="term" value="C:cytosol"/>
    <property type="evidence" value="ECO:0007669"/>
    <property type="project" value="TreeGrafter"/>
</dbReference>
<dbReference type="PANTHER" id="PTHR30511">
    <property type="entry name" value="ALANINE RACEMASE"/>
    <property type="match status" value="1"/>
</dbReference>
<dbReference type="KEGG" id="ocy:OSSY52_14890"/>
<dbReference type="InterPro" id="IPR000821">
    <property type="entry name" value="Ala_racemase"/>
</dbReference>